<accession>A0AAW2J4T3</accession>
<dbReference type="Pfam" id="PF13456">
    <property type="entry name" value="RVT_3"/>
    <property type="match status" value="1"/>
</dbReference>
<proteinExistence type="predicted"/>
<protein>
    <recommendedName>
        <fullName evidence="1">RNase H type-1 domain-containing protein</fullName>
    </recommendedName>
</protein>
<evidence type="ECO:0000259" key="1">
    <source>
        <dbReference type="PROSITE" id="PS50879"/>
    </source>
</evidence>
<comment type="caution">
    <text evidence="2">The sequence shown here is derived from an EMBL/GenBank/DDBJ whole genome shotgun (WGS) entry which is preliminary data.</text>
</comment>
<dbReference type="AlphaFoldDB" id="A0AAW2J4T3"/>
<reference evidence="2" key="2">
    <citation type="journal article" date="2024" name="Plant">
        <title>Genomic evolution and insights into agronomic trait innovations of Sesamum species.</title>
        <authorList>
            <person name="Miao H."/>
            <person name="Wang L."/>
            <person name="Qu L."/>
            <person name="Liu H."/>
            <person name="Sun Y."/>
            <person name="Le M."/>
            <person name="Wang Q."/>
            <person name="Wei S."/>
            <person name="Zheng Y."/>
            <person name="Lin W."/>
            <person name="Duan Y."/>
            <person name="Cao H."/>
            <person name="Xiong S."/>
            <person name="Wang X."/>
            <person name="Wei L."/>
            <person name="Li C."/>
            <person name="Ma Q."/>
            <person name="Ju M."/>
            <person name="Zhao R."/>
            <person name="Li G."/>
            <person name="Mu C."/>
            <person name="Tian Q."/>
            <person name="Mei H."/>
            <person name="Zhang T."/>
            <person name="Gao T."/>
            <person name="Zhang H."/>
        </authorList>
    </citation>
    <scope>NUCLEOTIDE SEQUENCE</scope>
    <source>
        <strain evidence="2">G01</strain>
    </source>
</reference>
<dbReference type="InterPro" id="IPR012337">
    <property type="entry name" value="RNaseH-like_sf"/>
</dbReference>
<dbReference type="SUPFAM" id="SSF53098">
    <property type="entry name" value="Ribonuclease H-like"/>
    <property type="match status" value="1"/>
</dbReference>
<sequence>MLHVDGSSTSSAGGAGILLQGPGGVEIEIAAKLDFPTTNKAEYEALTMGLEIALEAGVKQLDVYTDFQLVAIQIEGLYETREWSITRYLRKVKDLISRFDKCVIQQVPREENTRADTL</sequence>
<feature type="domain" description="RNase H type-1" evidence="1">
    <location>
        <begin position="1"/>
        <end position="118"/>
    </location>
</feature>
<dbReference type="CDD" id="cd09279">
    <property type="entry name" value="RNase_HI_like"/>
    <property type="match status" value="1"/>
</dbReference>
<gene>
    <name evidence="2" type="ORF">Sangu_2644300</name>
</gene>
<dbReference type="GO" id="GO:0004523">
    <property type="term" value="F:RNA-DNA hybrid ribonuclease activity"/>
    <property type="evidence" value="ECO:0007669"/>
    <property type="project" value="InterPro"/>
</dbReference>
<evidence type="ECO:0000313" key="2">
    <source>
        <dbReference type="EMBL" id="KAL0288753.1"/>
    </source>
</evidence>
<dbReference type="PANTHER" id="PTHR48475">
    <property type="entry name" value="RIBONUCLEASE H"/>
    <property type="match status" value="1"/>
</dbReference>
<organism evidence="2">
    <name type="scientific">Sesamum angustifolium</name>
    <dbReference type="NCBI Taxonomy" id="2727405"/>
    <lineage>
        <taxon>Eukaryota</taxon>
        <taxon>Viridiplantae</taxon>
        <taxon>Streptophyta</taxon>
        <taxon>Embryophyta</taxon>
        <taxon>Tracheophyta</taxon>
        <taxon>Spermatophyta</taxon>
        <taxon>Magnoliopsida</taxon>
        <taxon>eudicotyledons</taxon>
        <taxon>Gunneridae</taxon>
        <taxon>Pentapetalae</taxon>
        <taxon>asterids</taxon>
        <taxon>lamiids</taxon>
        <taxon>Lamiales</taxon>
        <taxon>Pedaliaceae</taxon>
        <taxon>Sesamum</taxon>
    </lineage>
</organism>
<name>A0AAW2J4T3_9LAMI</name>
<dbReference type="InterPro" id="IPR002156">
    <property type="entry name" value="RNaseH_domain"/>
</dbReference>
<dbReference type="PANTHER" id="PTHR48475:SF2">
    <property type="entry name" value="RIBONUCLEASE H"/>
    <property type="match status" value="1"/>
</dbReference>
<dbReference type="Gene3D" id="3.30.420.10">
    <property type="entry name" value="Ribonuclease H-like superfamily/Ribonuclease H"/>
    <property type="match status" value="1"/>
</dbReference>
<dbReference type="InterPro" id="IPR036397">
    <property type="entry name" value="RNaseH_sf"/>
</dbReference>
<dbReference type="PROSITE" id="PS50879">
    <property type="entry name" value="RNASE_H_1"/>
    <property type="match status" value="1"/>
</dbReference>
<dbReference type="GO" id="GO:0003676">
    <property type="term" value="F:nucleic acid binding"/>
    <property type="evidence" value="ECO:0007669"/>
    <property type="project" value="InterPro"/>
</dbReference>
<reference evidence="2" key="1">
    <citation type="submission" date="2020-06" db="EMBL/GenBank/DDBJ databases">
        <authorList>
            <person name="Li T."/>
            <person name="Hu X."/>
            <person name="Zhang T."/>
            <person name="Song X."/>
            <person name="Zhang H."/>
            <person name="Dai N."/>
            <person name="Sheng W."/>
            <person name="Hou X."/>
            <person name="Wei L."/>
        </authorList>
    </citation>
    <scope>NUCLEOTIDE SEQUENCE</scope>
    <source>
        <strain evidence="2">G01</strain>
        <tissue evidence="2">Leaf</tissue>
    </source>
</reference>
<dbReference type="EMBL" id="JACGWK010001430">
    <property type="protein sequence ID" value="KAL0288753.1"/>
    <property type="molecule type" value="Genomic_DNA"/>
</dbReference>